<dbReference type="Pfam" id="PF00005">
    <property type="entry name" value="ABC_tran"/>
    <property type="match status" value="1"/>
</dbReference>
<evidence type="ECO:0000256" key="2">
    <source>
        <dbReference type="ARBA" id="ARBA00022840"/>
    </source>
</evidence>
<organism evidence="4 5">
    <name type="scientific">Mycobacterium malmoense</name>
    <dbReference type="NCBI Taxonomy" id="1780"/>
    <lineage>
        <taxon>Bacteria</taxon>
        <taxon>Bacillati</taxon>
        <taxon>Actinomycetota</taxon>
        <taxon>Actinomycetes</taxon>
        <taxon>Mycobacteriales</taxon>
        <taxon>Mycobacteriaceae</taxon>
        <taxon>Mycobacterium</taxon>
    </lineage>
</organism>
<dbReference type="SUPFAM" id="SSF52540">
    <property type="entry name" value="P-loop containing nucleoside triphosphate hydrolases"/>
    <property type="match status" value="1"/>
</dbReference>
<dbReference type="SMART" id="SM00382">
    <property type="entry name" value="AAA"/>
    <property type="match status" value="1"/>
</dbReference>
<evidence type="ECO:0000256" key="1">
    <source>
        <dbReference type="ARBA" id="ARBA00022741"/>
    </source>
</evidence>
<dbReference type="InterPro" id="IPR003439">
    <property type="entry name" value="ABC_transporter-like_ATP-bd"/>
</dbReference>
<name>A0ABX3SRJ2_MYCMA</name>
<gene>
    <name evidence="4" type="ORF">BST29_11670</name>
</gene>
<dbReference type="RefSeq" id="WP_230981566.1">
    <property type="nucleotide sequence ID" value="NZ_CP060015.1"/>
</dbReference>
<sequence>MGVALEVERLSFAYGKGGPRLAEVSLTVPDGRMCCLLGPNGAGKTTLLRCLLGLLTPRSGTVRLAGRPIGQLSRRQLARRIAYVPQSSSTPFPFSTLDIAVTGRTPHLRASASPSAADRRAAAAVLDELGIGALADRPFSVLSSGERRLALIARAMVQDAPVLVLDEPTAALDFGNEARILQLVTGLTRAGRTVLMTTHQPWHALLCDDQAVLMRDGRIVVDGPAPDVVTAQRLSELYGVPVRVLTAVDPSTGRPVYACAPIVGAPTAERAASSTPA</sequence>
<accession>A0ABX3SRJ2</accession>
<keyword evidence="2 4" id="KW-0067">ATP-binding</keyword>
<protein>
    <submittedName>
        <fullName evidence="4">Iron ABC transporter ATP-binding protein</fullName>
    </submittedName>
</protein>
<keyword evidence="1" id="KW-0547">Nucleotide-binding</keyword>
<evidence type="ECO:0000313" key="4">
    <source>
        <dbReference type="EMBL" id="ORA82363.1"/>
    </source>
</evidence>
<keyword evidence="5" id="KW-1185">Reference proteome</keyword>
<dbReference type="Gene3D" id="3.40.50.300">
    <property type="entry name" value="P-loop containing nucleotide triphosphate hydrolases"/>
    <property type="match status" value="1"/>
</dbReference>
<proteinExistence type="predicted"/>
<evidence type="ECO:0000259" key="3">
    <source>
        <dbReference type="PROSITE" id="PS50893"/>
    </source>
</evidence>
<feature type="domain" description="ABC transporter" evidence="3">
    <location>
        <begin position="5"/>
        <end position="241"/>
    </location>
</feature>
<dbReference type="InterPro" id="IPR003593">
    <property type="entry name" value="AAA+_ATPase"/>
</dbReference>
<dbReference type="InterPro" id="IPR017871">
    <property type="entry name" value="ABC_transporter-like_CS"/>
</dbReference>
<dbReference type="PANTHER" id="PTHR42794:SF2">
    <property type="entry name" value="ABC TRANSPORTER ATP-BINDING PROTEIN"/>
    <property type="match status" value="1"/>
</dbReference>
<dbReference type="PANTHER" id="PTHR42794">
    <property type="entry name" value="HEMIN IMPORT ATP-BINDING PROTEIN HMUV"/>
    <property type="match status" value="1"/>
</dbReference>
<dbReference type="Proteomes" id="UP000243140">
    <property type="component" value="Unassembled WGS sequence"/>
</dbReference>
<dbReference type="EMBL" id="MVHV01000010">
    <property type="protein sequence ID" value="ORA82363.1"/>
    <property type="molecule type" value="Genomic_DNA"/>
</dbReference>
<dbReference type="PROSITE" id="PS50893">
    <property type="entry name" value="ABC_TRANSPORTER_2"/>
    <property type="match status" value="1"/>
</dbReference>
<dbReference type="PROSITE" id="PS00211">
    <property type="entry name" value="ABC_TRANSPORTER_1"/>
    <property type="match status" value="1"/>
</dbReference>
<evidence type="ECO:0000313" key="5">
    <source>
        <dbReference type="Proteomes" id="UP000243140"/>
    </source>
</evidence>
<dbReference type="InterPro" id="IPR027417">
    <property type="entry name" value="P-loop_NTPase"/>
</dbReference>
<reference evidence="4 5" key="1">
    <citation type="submission" date="2017-02" db="EMBL/GenBank/DDBJ databases">
        <title>The new phylogeny of genus Mycobacterium.</title>
        <authorList>
            <person name="Tortoli E."/>
            <person name="Trovato A."/>
            <person name="Cirillo D.M."/>
        </authorList>
    </citation>
    <scope>NUCLEOTIDE SEQUENCE [LARGE SCALE GENOMIC DNA]</scope>
    <source>
        <strain evidence="4 5">IP1130001</strain>
    </source>
</reference>
<dbReference type="GO" id="GO:0005524">
    <property type="term" value="F:ATP binding"/>
    <property type="evidence" value="ECO:0007669"/>
    <property type="project" value="UniProtKB-KW"/>
</dbReference>
<dbReference type="CDD" id="cd03214">
    <property type="entry name" value="ABC_Iron-Siderophores_B12_Hemin"/>
    <property type="match status" value="1"/>
</dbReference>
<comment type="caution">
    <text evidence="4">The sequence shown here is derived from an EMBL/GenBank/DDBJ whole genome shotgun (WGS) entry which is preliminary data.</text>
</comment>